<feature type="region of interest" description="Disordered" evidence="1">
    <location>
        <begin position="1"/>
        <end position="38"/>
    </location>
</feature>
<name>A0A7U9DUU0_STRLI</name>
<accession>A0A7U9DUU0</accession>
<protein>
    <submittedName>
        <fullName evidence="2">Uncharacterized protein</fullName>
    </submittedName>
</protein>
<reference evidence="3" key="1">
    <citation type="journal article" date="2013" name="Genome Biol. Evol.">
        <title>The genome sequence of Streptomyces lividans 66 reveals a novel tRNA-dependent peptide biosynthetic system within a metal-related genomic island.</title>
        <authorList>
            <person name="Cruz-Morales P."/>
            <person name="Vijgenboom E."/>
            <person name="Iruegas-Bocardo F."/>
            <person name="Girard G."/>
            <person name="Yanez-Guerra L.A."/>
            <person name="Ramos-Aboites H.E."/>
            <person name="Pernodet J.L."/>
            <person name="Anne J."/>
            <person name="van Wezel G.P."/>
            <person name="Barona-Gomez F."/>
        </authorList>
    </citation>
    <scope>NUCLEOTIDE SEQUENCE [LARGE SCALE GENOMIC DNA]</scope>
    <source>
        <strain evidence="3">1326</strain>
    </source>
</reference>
<sequence>MAPTASASEGPSPAPGGAWPAAPGDKLAPPGDSLAPRRTRVQLVCREDGLHGRGRRLDGQVEVRAGVPVGDGIDVDRVDLLARPAQRAQRQTAPGTHRQSVEEPLRHLRHLRLPELRTWQAA</sequence>
<dbReference type="Proteomes" id="UP000014062">
    <property type="component" value="Chromosome"/>
</dbReference>
<gene>
    <name evidence="2" type="ORF">SLI_5843</name>
</gene>
<evidence type="ECO:0000256" key="1">
    <source>
        <dbReference type="SAM" id="MobiDB-lite"/>
    </source>
</evidence>
<dbReference type="EMBL" id="CM001889">
    <property type="protein sequence ID" value="EOY50551.1"/>
    <property type="molecule type" value="Genomic_DNA"/>
</dbReference>
<dbReference type="AlphaFoldDB" id="A0A7U9DUU0"/>
<proteinExistence type="predicted"/>
<feature type="region of interest" description="Disordered" evidence="1">
    <location>
        <begin position="85"/>
        <end position="106"/>
    </location>
</feature>
<evidence type="ECO:0000313" key="2">
    <source>
        <dbReference type="EMBL" id="EOY50551.1"/>
    </source>
</evidence>
<feature type="compositionally biased region" description="Low complexity" evidence="1">
    <location>
        <begin position="1"/>
        <end position="24"/>
    </location>
</feature>
<organism evidence="2 3">
    <name type="scientific">Streptomyces lividans 1326</name>
    <dbReference type="NCBI Taxonomy" id="1200984"/>
    <lineage>
        <taxon>Bacteria</taxon>
        <taxon>Bacillati</taxon>
        <taxon>Actinomycetota</taxon>
        <taxon>Actinomycetes</taxon>
        <taxon>Kitasatosporales</taxon>
        <taxon>Streptomycetaceae</taxon>
        <taxon>Streptomyces</taxon>
    </lineage>
</organism>
<evidence type="ECO:0000313" key="3">
    <source>
        <dbReference type="Proteomes" id="UP000014062"/>
    </source>
</evidence>